<keyword evidence="3" id="KW-0804">Transcription</keyword>
<evidence type="ECO:0000313" key="5">
    <source>
        <dbReference type="EMBL" id="GIG75995.1"/>
    </source>
</evidence>
<feature type="domain" description="HTH gntR-type" evidence="4">
    <location>
        <begin position="11"/>
        <end position="78"/>
    </location>
</feature>
<dbReference type="SUPFAM" id="SSF46785">
    <property type="entry name" value="Winged helix' DNA-binding domain"/>
    <property type="match status" value="1"/>
</dbReference>
<dbReference type="GO" id="GO:0003677">
    <property type="term" value="F:DNA binding"/>
    <property type="evidence" value="ECO:0007669"/>
    <property type="project" value="UniProtKB-KW"/>
</dbReference>
<gene>
    <name evidence="5" type="ORF">Pfl04_43990</name>
</gene>
<evidence type="ECO:0000256" key="2">
    <source>
        <dbReference type="ARBA" id="ARBA00023125"/>
    </source>
</evidence>
<dbReference type="Gene3D" id="1.20.120.530">
    <property type="entry name" value="GntR ligand-binding domain-like"/>
    <property type="match status" value="1"/>
</dbReference>
<dbReference type="PANTHER" id="PTHR43537">
    <property type="entry name" value="TRANSCRIPTIONAL REGULATOR, GNTR FAMILY"/>
    <property type="match status" value="1"/>
</dbReference>
<dbReference type="GO" id="GO:0003700">
    <property type="term" value="F:DNA-binding transcription factor activity"/>
    <property type="evidence" value="ECO:0007669"/>
    <property type="project" value="InterPro"/>
</dbReference>
<comment type="caution">
    <text evidence="5">The sequence shown here is derived from an EMBL/GenBank/DDBJ whole genome shotgun (WGS) entry which is preliminary data.</text>
</comment>
<dbReference type="Pfam" id="PF00392">
    <property type="entry name" value="GntR"/>
    <property type="match status" value="1"/>
</dbReference>
<dbReference type="RefSeq" id="WP_239075684.1">
    <property type="nucleotide sequence ID" value="NZ_BAAAQJ010000001.1"/>
</dbReference>
<organism evidence="5 6">
    <name type="scientific">Planosporangium flavigriseum</name>
    <dbReference type="NCBI Taxonomy" id="373681"/>
    <lineage>
        <taxon>Bacteria</taxon>
        <taxon>Bacillati</taxon>
        <taxon>Actinomycetota</taxon>
        <taxon>Actinomycetes</taxon>
        <taxon>Micromonosporales</taxon>
        <taxon>Micromonosporaceae</taxon>
        <taxon>Planosporangium</taxon>
    </lineage>
</organism>
<keyword evidence="2" id="KW-0238">DNA-binding</keyword>
<keyword evidence="1" id="KW-0805">Transcription regulation</keyword>
<dbReference type="SMART" id="SM00895">
    <property type="entry name" value="FCD"/>
    <property type="match status" value="1"/>
</dbReference>
<evidence type="ECO:0000313" key="6">
    <source>
        <dbReference type="Proteomes" id="UP000653674"/>
    </source>
</evidence>
<keyword evidence="6" id="KW-1185">Reference proteome</keyword>
<dbReference type="SMART" id="SM00345">
    <property type="entry name" value="HTH_GNTR"/>
    <property type="match status" value="1"/>
</dbReference>
<dbReference type="SUPFAM" id="SSF48008">
    <property type="entry name" value="GntR ligand-binding domain-like"/>
    <property type="match status" value="1"/>
</dbReference>
<name>A0A8J3LSG6_9ACTN</name>
<dbReference type="InterPro" id="IPR000524">
    <property type="entry name" value="Tscrpt_reg_HTH_GntR"/>
</dbReference>
<dbReference type="InterPro" id="IPR036388">
    <property type="entry name" value="WH-like_DNA-bd_sf"/>
</dbReference>
<protein>
    <submittedName>
        <fullName evidence="5">GntR family transcriptional regulator</fullName>
    </submittedName>
</protein>
<dbReference type="Pfam" id="PF07729">
    <property type="entry name" value="FCD"/>
    <property type="match status" value="1"/>
</dbReference>
<dbReference type="Gene3D" id="1.10.10.10">
    <property type="entry name" value="Winged helix-like DNA-binding domain superfamily/Winged helix DNA-binding domain"/>
    <property type="match status" value="1"/>
</dbReference>
<dbReference type="Proteomes" id="UP000653674">
    <property type="component" value="Unassembled WGS sequence"/>
</dbReference>
<reference evidence="5" key="1">
    <citation type="submission" date="2021-01" db="EMBL/GenBank/DDBJ databases">
        <title>Whole genome shotgun sequence of Planosporangium flavigriseum NBRC 105377.</title>
        <authorList>
            <person name="Komaki H."/>
            <person name="Tamura T."/>
        </authorList>
    </citation>
    <scope>NUCLEOTIDE SEQUENCE</scope>
    <source>
        <strain evidence="5">NBRC 105377</strain>
    </source>
</reference>
<evidence type="ECO:0000256" key="3">
    <source>
        <dbReference type="ARBA" id="ARBA00023163"/>
    </source>
</evidence>
<dbReference type="PANTHER" id="PTHR43537:SF45">
    <property type="entry name" value="GNTR FAMILY REGULATORY PROTEIN"/>
    <property type="match status" value="1"/>
</dbReference>
<proteinExistence type="predicted"/>
<evidence type="ECO:0000259" key="4">
    <source>
        <dbReference type="PROSITE" id="PS50949"/>
    </source>
</evidence>
<dbReference type="CDD" id="cd07377">
    <property type="entry name" value="WHTH_GntR"/>
    <property type="match status" value="1"/>
</dbReference>
<dbReference type="InterPro" id="IPR036390">
    <property type="entry name" value="WH_DNA-bd_sf"/>
</dbReference>
<sequence length="226" mass="24627">MTFEDLPLKRQSTAQQVASGLSDMIMSGALTAGAPLRESAIAASLGISRNTVREAVRILEQGGLVRHEMHRGAVVIEPSVDELDELYQARLRLEVAAVRHAHAPERVRAVRAAFEELAEATASGQAHEIVVKDLAFHAAVVGLLASKRIDAFYSQLATELRFYLMVLSVTDREYERPESVLEEHRPILDALESGDTEAAVQAVTVHVEGNGERLKAILEGRSQSPS</sequence>
<dbReference type="InterPro" id="IPR011711">
    <property type="entry name" value="GntR_C"/>
</dbReference>
<dbReference type="PROSITE" id="PS50949">
    <property type="entry name" value="HTH_GNTR"/>
    <property type="match status" value="1"/>
</dbReference>
<evidence type="ECO:0000256" key="1">
    <source>
        <dbReference type="ARBA" id="ARBA00023015"/>
    </source>
</evidence>
<dbReference type="EMBL" id="BONU01000042">
    <property type="protein sequence ID" value="GIG75995.1"/>
    <property type="molecule type" value="Genomic_DNA"/>
</dbReference>
<dbReference type="InterPro" id="IPR008920">
    <property type="entry name" value="TF_FadR/GntR_C"/>
</dbReference>
<dbReference type="AlphaFoldDB" id="A0A8J3LSG6"/>
<accession>A0A8J3LSG6</accession>